<feature type="transmembrane region" description="Helical" evidence="7">
    <location>
        <begin position="187"/>
        <end position="205"/>
    </location>
</feature>
<feature type="transmembrane region" description="Helical" evidence="7">
    <location>
        <begin position="44"/>
        <end position="63"/>
    </location>
</feature>
<dbReference type="PANTHER" id="PTHR30477">
    <property type="entry name" value="ABC-TRANSPORTER METAL-BINDING PROTEIN"/>
    <property type="match status" value="1"/>
</dbReference>
<comment type="similarity">
    <text evidence="2 6">Belongs to the ABC-3 integral membrane protein family.</text>
</comment>
<evidence type="ECO:0000256" key="2">
    <source>
        <dbReference type="ARBA" id="ARBA00008034"/>
    </source>
</evidence>
<keyword evidence="4 7" id="KW-1133">Transmembrane helix</keyword>
<dbReference type="SUPFAM" id="SSF81345">
    <property type="entry name" value="ABC transporter involved in vitamin B12 uptake, BtuC"/>
    <property type="match status" value="1"/>
</dbReference>
<feature type="transmembrane region" description="Helical" evidence="7">
    <location>
        <begin position="108"/>
        <end position="126"/>
    </location>
</feature>
<evidence type="ECO:0000256" key="6">
    <source>
        <dbReference type="RuleBase" id="RU003943"/>
    </source>
</evidence>
<dbReference type="RefSeq" id="WP_235969723.1">
    <property type="nucleotide sequence ID" value="NZ_BJTG01000012.1"/>
</dbReference>
<dbReference type="PANTHER" id="PTHR30477:SF0">
    <property type="entry name" value="METAL TRANSPORT SYSTEM MEMBRANE PROTEIN TM_0125-RELATED"/>
    <property type="match status" value="1"/>
</dbReference>
<organism evidence="8 9">
    <name type="scientific">Anaeromyxobacter diazotrophicus</name>
    <dbReference type="NCBI Taxonomy" id="2590199"/>
    <lineage>
        <taxon>Bacteria</taxon>
        <taxon>Pseudomonadati</taxon>
        <taxon>Myxococcota</taxon>
        <taxon>Myxococcia</taxon>
        <taxon>Myxococcales</taxon>
        <taxon>Cystobacterineae</taxon>
        <taxon>Anaeromyxobacteraceae</taxon>
        <taxon>Anaeromyxobacter</taxon>
    </lineage>
</organism>
<evidence type="ECO:0000256" key="3">
    <source>
        <dbReference type="ARBA" id="ARBA00022692"/>
    </source>
</evidence>
<feature type="transmembrane region" description="Helical" evidence="7">
    <location>
        <begin position="211"/>
        <end position="228"/>
    </location>
</feature>
<keyword evidence="5 7" id="KW-0472">Membrane</keyword>
<dbReference type="Pfam" id="PF00950">
    <property type="entry name" value="ABC-3"/>
    <property type="match status" value="1"/>
</dbReference>
<gene>
    <name evidence="8" type="ORF">AMYX_40020</name>
</gene>
<keyword evidence="9" id="KW-1185">Reference proteome</keyword>
<sequence length="281" mass="29030">MIHTSWQDFLAAREIWREPLLASLVAGALCGFLGVYVVLRRTVFVSAALTQLSTLGLIAALMLEESLGVEVEHAGVQLAVALAFSVAGALALGMALRGRKLPAESGVGTTYVLAGALVVLGANRLVHAAHDLNAMVFGNAVAVPVADLLILTGVALACAVVHALFAKELVFVSFDGETAAALGYRTGRWNALLFLTLGLAIPVSARALGALPVFAFLTIPAAAALLLASRLRAVFALATAIGVFAAAGGYLASWFWQLPTGATMVVLAGLCAVPGAFLRRR</sequence>
<protein>
    <submittedName>
        <fullName evidence="8">ABC transporter</fullName>
    </submittedName>
</protein>
<feature type="transmembrane region" description="Helical" evidence="7">
    <location>
        <begin position="262"/>
        <end position="278"/>
    </location>
</feature>
<evidence type="ECO:0000256" key="4">
    <source>
        <dbReference type="ARBA" id="ARBA00022989"/>
    </source>
</evidence>
<dbReference type="InterPro" id="IPR001626">
    <property type="entry name" value="ABC_TroCD"/>
</dbReference>
<feature type="transmembrane region" description="Helical" evidence="7">
    <location>
        <begin position="75"/>
        <end position="96"/>
    </location>
</feature>
<dbReference type="GO" id="GO:0055085">
    <property type="term" value="P:transmembrane transport"/>
    <property type="evidence" value="ECO:0007669"/>
    <property type="project" value="InterPro"/>
</dbReference>
<dbReference type="InterPro" id="IPR037294">
    <property type="entry name" value="ABC_BtuC-like"/>
</dbReference>
<feature type="transmembrane region" description="Helical" evidence="7">
    <location>
        <begin position="20"/>
        <end position="39"/>
    </location>
</feature>
<dbReference type="GO" id="GO:0043190">
    <property type="term" value="C:ATP-binding cassette (ABC) transporter complex"/>
    <property type="evidence" value="ECO:0007669"/>
    <property type="project" value="InterPro"/>
</dbReference>
<keyword evidence="3 6" id="KW-0812">Transmembrane</keyword>
<accession>A0A7I9VSI3</accession>
<comment type="caution">
    <text evidence="8">The sequence shown here is derived from an EMBL/GenBank/DDBJ whole genome shotgun (WGS) entry which is preliminary data.</text>
</comment>
<dbReference type="EMBL" id="BJTG01000012">
    <property type="protein sequence ID" value="GEJ59261.1"/>
    <property type="molecule type" value="Genomic_DNA"/>
</dbReference>
<proteinExistence type="inferred from homology"/>
<reference evidence="9" key="1">
    <citation type="journal article" date="2020" name="Appl. Environ. Microbiol.">
        <title>Diazotrophic Anaeromyxobacter Isolates from Soils.</title>
        <authorList>
            <person name="Masuda Y."/>
            <person name="Yamanaka H."/>
            <person name="Xu Z.X."/>
            <person name="Shiratori Y."/>
            <person name="Aono T."/>
            <person name="Amachi S."/>
            <person name="Senoo K."/>
            <person name="Itoh H."/>
        </authorList>
    </citation>
    <scope>NUCLEOTIDE SEQUENCE [LARGE SCALE GENOMIC DNA]</scope>
    <source>
        <strain evidence="9">R267</strain>
    </source>
</reference>
<feature type="transmembrane region" description="Helical" evidence="7">
    <location>
        <begin position="146"/>
        <end position="166"/>
    </location>
</feature>
<feature type="transmembrane region" description="Helical" evidence="7">
    <location>
        <begin position="235"/>
        <end position="256"/>
    </location>
</feature>
<evidence type="ECO:0000313" key="8">
    <source>
        <dbReference type="EMBL" id="GEJ59261.1"/>
    </source>
</evidence>
<dbReference type="AlphaFoldDB" id="A0A7I9VSI3"/>
<evidence type="ECO:0000313" key="9">
    <source>
        <dbReference type="Proteomes" id="UP000503640"/>
    </source>
</evidence>
<evidence type="ECO:0000256" key="7">
    <source>
        <dbReference type="SAM" id="Phobius"/>
    </source>
</evidence>
<dbReference type="Proteomes" id="UP000503640">
    <property type="component" value="Unassembled WGS sequence"/>
</dbReference>
<evidence type="ECO:0000256" key="1">
    <source>
        <dbReference type="ARBA" id="ARBA00004141"/>
    </source>
</evidence>
<comment type="subcellular location">
    <subcellularLocation>
        <location evidence="6">Cell membrane</location>
        <topology evidence="6">Multi-pass membrane protein</topology>
    </subcellularLocation>
    <subcellularLocation>
        <location evidence="1">Membrane</location>
        <topology evidence="1">Multi-pass membrane protein</topology>
    </subcellularLocation>
</comment>
<dbReference type="Gene3D" id="1.10.3470.10">
    <property type="entry name" value="ABC transporter involved in vitamin B12 uptake, BtuC"/>
    <property type="match status" value="1"/>
</dbReference>
<name>A0A7I9VSI3_9BACT</name>
<dbReference type="GO" id="GO:0010043">
    <property type="term" value="P:response to zinc ion"/>
    <property type="evidence" value="ECO:0007669"/>
    <property type="project" value="TreeGrafter"/>
</dbReference>
<keyword evidence="6" id="KW-0813">Transport</keyword>
<evidence type="ECO:0000256" key="5">
    <source>
        <dbReference type="ARBA" id="ARBA00023136"/>
    </source>
</evidence>